<dbReference type="AlphaFoldDB" id="A0A1L7X9A8"/>
<dbReference type="Gene3D" id="3.30.160.60">
    <property type="entry name" value="Classic Zinc Finger"/>
    <property type="match status" value="1"/>
</dbReference>
<reference evidence="4 5" key="1">
    <citation type="submission" date="2016-03" db="EMBL/GenBank/DDBJ databases">
        <authorList>
            <person name="Ploux O."/>
        </authorList>
    </citation>
    <scope>NUCLEOTIDE SEQUENCE [LARGE SCALE GENOMIC DNA]</scope>
    <source>
        <strain evidence="4 5">UAMH 11012</strain>
    </source>
</reference>
<dbReference type="InterPro" id="IPR013087">
    <property type="entry name" value="Znf_C2H2_type"/>
</dbReference>
<feature type="region of interest" description="Disordered" evidence="2">
    <location>
        <begin position="383"/>
        <end position="443"/>
    </location>
</feature>
<accession>A0A1L7X9A8</accession>
<protein>
    <recommendedName>
        <fullName evidence="3">C2H2-type domain-containing protein</fullName>
    </recommendedName>
</protein>
<dbReference type="Proteomes" id="UP000184330">
    <property type="component" value="Unassembled WGS sequence"/>
</dbReference>
<gene>
    <name evidence="4" type="ORF">PAC_11464</name>
</gene>
<evidence type="ECO:0000259" key="3">
    <source>
        <dbReference type="PROSITE" id="PS50157"/>
    </source>
</evidence>
<dbReference type="OrthoDB" id="5100145at2759"/>
<feature type="compositionally biased region" description="Polar residues" evidence="2">
    <location>
        <begin position="662"/>
        <end position="675"/>
    </location>
</feature>
<keyword evidence="1" id="KW-0479">Metal-binding</keyword>
<evidence type="ECO:0000256" key="2">
    <source>
        <dbReference type="SAM" id="MobiDB-lite"/>
    </source>
</evidence>
<feature type="compositionally biased region" description="Basic and acidic residues" evidence="2">
    <location>
        <begin position="432"/>
        <end position="441"/>
    </location>
</feature>
<name>A0A1L7X9A8_9HELO</name>
<feature type="region of interest" description="Disordered" evidence="2">
    <location>
        <begin position="610"/>
        <end position="675"/>
    </location>
</feature>
<dbReference type="GO" id="GO:0008270">
    <property type="term" value="F:zinc ion binding"/>
    <property type="evidence" value="ECO:0007669"/>
    <property type="project" value="UniProtKB-KW"/>
</dbReference>
<proteinExistence type="predicted"/>
<sequence length="758" mass="85277">MTRLKLDQWGSRWSFARGATKATHRTKGQSMTELTEALAEVDGLLAGVNYLERLEPESEETHFLSARSDDANNSLPPNSAKDSWFGHLTFDLPKLDASGSEERSKIEMRNLRNILNEKLINSNDSSRQIPRESQWTTLRSLRRASMYHYKQFTKVTTDSTSADIRRLRKSYITAKNMLDMGILTFRNVLHGQIPTTLVDIFAFASLSYVISKTLHSNGHIDQSDILAGIVDWRAAIADESERSAFDEIANRLWPEAKEILHFIPIKRKELSPETAGLGLDEGEITSAPSSICQEALDTGTSRPGEECISSGVDPLLSPCAHEYASIFQANTLPIPYLSEMQSPPGGLQDYVCQLVQETKSHEDFMFSAWLNLDSMLPEDFMNPSLYQSTEPNTSLEGLNPSQTGYSIETESAPSESSSPFPNGFEEPPQVEQADRPGDDSAPHPLLNTSLFQVVFHFVMQLSEVGDLLHVLSGRGLTSRKDGTKSAHPHPPWATFEFLHQAPRHFFGPLHREAVQIDETFSGIVAMAEMFVRLGSLHTVREVENYIITVGRYLARSDLFAKVVSKTLIQCLIASQSMKWNLLYPNYVQEADEYSIEYINRRENSEKEWADPGFAHHAPSEEVSSPTMSTNKNPQKNSPNPAKRSYQGRSDSASKRHRRDIPNTASQSPLSGSDGSTVERCLFDKCPKSYTGIAARNNLSRHVRTEHHKKKTLKCPNCSKETLRRDNLRQHFLKVHRTHKLPDWIANKSRGLRNAPRSH</sequence>
<keyword evidence="1" id="KW-0863">Zinc-finger</keyword>
<feature type="domain" description="C2H2-type" evidence="3">
    <location>
        <begin position="712"/>
        <end position="740"/>
    </location>
</feature>
<evidence type="ECO:0000313" key="5">
    <source>
        <dbReference type="Proteomes" id="UP000184330"/>
    </source>
</evidence>
<feature type="compositionally biased region" description="Polar residues" evidence="2">
    <location>
        <begin position="621"/>
        <end position="639"/>
    </location>
</feature>
<dbReference type="PROSITE" id="PS50157">
    <property type="entry name" value="ZINC_FINGER_C2H2_2"/>
    <property type="match status" value="1"/>
</dbReference>
<evidence type="ECO:0000313" key="4">
    <source>
        <dbReference type="EMBL" id="CZR61567.1"/>
    </source>
</evidence>
<keyword evidence="5" id="KW-1185">Reference proteome</keyword>
<dbReference type="EMBL" id="FJOG01000018">
    <property type="protein sequence ID" value="CZR61567.1"/>
    <property type="molecule type" value="Genomic_DNA"/>
</dbReference>
<feature type="compositionally biased region" description="Polar residues" evidence="2">
    <location>
        <begin position="384"/>
        <end position="405"/>
    </location>
</feature>
<organism evidence="4 5">
    <name type="scientific">Phialocephala subalpina</name>
    <dbReference type="NCBI Taxonomy" id="576137"/>
    <lineage>
        <taxon>Eukaryota</taxon>
        <taxon>Fungi</taxon>
        <taxon>Dikarya</taxon>
        <taxon>Ascomycota</taxon>
        <taxon>Pezizomycotina</taxon>
        <taxon>Leotiomycetes</taxon>
        <taxon>Helotiales</taxon>
        <taxon>Mollisiaceae</taxon>
        <taxon>Phialocephala</taxon>
        <taxon>Phialocephala fortinii species complex</taxon>
    </lineage>
</organism>
<evidence type="ECO:0000256" key="1">
    <source>
        <dbReference type="PROSITE-ProRule" id="PRU00042"/>
    </source>
</evidence>
<keyword evidence="1" id="KW-0862">Zinc</keyword>
<feature type="compositionally biased region" description="Low complexity" evidence="2">
    <location>
        <begin position="406"/>
        <end position="421"/>
    </location>
</feature>
<dbReference type="STRING" id="576137.A0A1L7X9A8"/>